<dbReference type="InterPro" id="IPR005814">
    <property type="entry name" value="Aminotrans_3"/>
</dbReference>
<dbReference type="NCBIfam" id="NF004714">
    <property type="entry name" value="PRK06058.1"/>
    <property type="match status" value="1"/>
</dbReference>
<gene>
    <name evidence="17" type="ORF">D806_065460</name>
</gene>
<evidence type="ECO:0000256" key="12">
    <source>
        <dbReference type="ARBA" id="ARBA00030857"/>
    </source>
</evidence>
<comment type="catalytic activity">
    <reaction evidence="1">
        <text>(S)-3-amino-2-methylpropanoate + 2-oxoglutarate = 2-methyl-3-oxopropanoate + L-glutamate</text>
        <dbReference type="Rhea" id="RHEA:13993"/>
        <dbReference type="ChEBI" id="CHEBI:16810"/>
        <dbReference type="ChEBI" id="CHEBI:29985"/>
        <dbReference type="ChEBI" id="CHEBI:57700"/>
        <dbReference type="ChEBI" id="CHEBI:58655"/>
        <dbReference type="EC" id="2.6.1.22"/>
    </reaction>
</comment>
<keyword evidence="7" id="KW-0032">Aminotransferase</keyword>
<evidence type="ECO:0000256" key="2">
    <source>
        <dbReference type="ARBA" id="ARBA00001933"/>
    </source>
</evidence>
<organism evidence="17 18">
    <name type="scientific">Mycolicibacterium smegmatis (strain MKD8)</name>
    <name type="common">Mycobacterium smegmatis</name>
    <dbReference type="NCBI Taxonomy" id="1214915"/>
    <lineage>
        <taxon>Bacteria</taxon>
        <taxon>Bacillati</taxon>
        <taxon>Actinomycetota</taxon>
        <taxon>Actinomycetes</taxon>
        <taxon>Mycobacteriales</taxon>
        <taxon>Mycobacteriaceae</taxon>
        <taxon>Mycolicibacterium</taxon>
    </lineage>
</organism>
<evidence type="ECO:0000256" key="13">
    <source>
        <dbReference type="ARBA" id="ARBA00031787"/>
    </source>
</evidence>
<dbReference type="EC" id="2.6.1.19" evidence="6"/>
<reference evidence="18" key="2">
    <citation type="submission" date="2018-03" db="EMBL/GenBank/DDBJ databases">
        <authorList>
            <person name="Derbyshire K."/>
            <person name="Gray T.A."/>
            <person name="Champion M."/>
        </authorList>
    </citation>
    <scope>NUCLEOTIDE SEQUENCE [LARGE SCALE GENOMIC DNA]</scope>
    <source>
        <strain evidence="18">MKD8</strain>
    </source>
</reference>
<keyword evidence="9 16" id="KW-0663">Pyridoxal phosphate</keyword>
<dbReference type="InterPro" id="IPR015422">
    <property type="entry name" value="PyrdxlP-dep_Trfase_small"/>
</dbReference>
<evidence type="ECO:0000256" key="9">
    <source>
        <dbReference type="ARBA" id="ARBA00022898"/>
    </source>
</evidence>
<evidence type="ECO:0000313" key="18">
    <source>
        <dbReference type="Proteomes" id="UP000011200"/>
    </source>
</evidence>
<dbReference type="CDD" id="cd00610">
    <property type="entry name" value="OAT_like"/>
    <property type="match status" value="1"/>
</dbReference>
<dbReference type="EC" id="2.6.1.22" evidence="5"/>
<evidence type="ECO:0000256" key="10">
    <source>
        <dbReference type="ARBA" id="ARBA00029760"/>
    </source>
</evidence>
<dbReference type="AlphaFoldDB" id="A0A2U9Q087"/>
<keyword evidence="8" id="KW-0808">Transferase</keyword>
<comment type="cofactor">
    <cofactor evidence="2">
        <name>pyridoxal 5'-phosphate</name>
        <dbReference type="ChEBI" id="CHEBI:597326"/>
    </cofactor>
</comment>
<evidence type="ECO:0000256" key="11">
    <source>
        <dbReference type="ARBA" id="ARBA00030204"/>
    </source>
</evidence>
<comment type="similarity">
    <text evidence="4 16">Belongs to the class-III pyridoxal-phosphate-dependent aminotransferase family.</text>
</comment>
<dbReference type="RefSeq" id="WP_003898084.1">
    <property type="nucleotide sequence ID" value="NZ_CP027541.1"/>
</dbReference>
<evidence type="ECO:0000256" key="3">
    <source>
        <dbReference type="ARBA" id="ARBA00005176"/>
    </source>
</evidence>
<evidence type="ECO:0000313" key="17">
    <source>
        <dbReference type="EMBL" id="AWT57479.1"/>
    </source>
</evidence>
<dbReference type="SUPFAM" id="SSF53383">
    <property type="entry name" value="PLP-dependent transferases"/>
    <property type="match status" value="1"/>
</dbReference>
<dbReference type="InterPro" id="IPR015421">
    <property type="entry name" value="PyrdxlP-dep_Trfase_major"/>
</dbReference>
<dbReference type="InterPro" id="IPR015424">
    <property type="entry name" value="PyrdxlP-dep_Trfase"/>
</dbReference>
<sequence length="450" mass="47046">MTATLTGGPDLQQARRILTEIPGPRSRDLAERRNAALPAGLASGAGVYIAAAGGGVVVDVDGNSFIDLGSGIAVTTVGNAAPAVVSRAGSQLAQYTHTCFLNVPYEPYIEVAERLNALTPGDHQKRTALFSTGAEAVENAVKYARAYTGRDAVVVFDHAFHGRSLLTMTMTAKNQPYKHGFGPFAPEVYRAPMAYPYRWPSGPENCAAEAFDLFTTLIDAQIGADQVACVVVEPIQGEGGFIVPAEGFLQKVADFCRERGILVVADEVQTGIARTGAWFACEHEDLVPDLITTAKGLGGGLPLAAVTGRAEIMDAAHAGGIGGTYAGNPVACAAALGVFDEIEQNGLIERARAIGEVIVAELRSIAPTTGLIGEIRGRGAMIAVELIKPGTREPNKEAVAALAKHCHDNGVLTLTAGTFGNVLRFLPPLTITDELLVDAFGVIRDGFAAL</sequence>
<evidence type="ECO:0000256" key="7">
    <source>
        <dbReference type="ARBA" id="ARBA00022576"/>
    </source>
</evidence>
<protein>
    <recommendedName>
        <fullName evidence="12">(S)-3-amino-2-methylpropionate transaminase</fullName>
        <ecNumber evidence="6">2.6.1.19</ecNumber>
        <ecNumber evidence="5">2.6.1.22</ecNumber>
    </recommendedName>
    <alternativeName>
        <fullName evidence="13">GABA aminotransferase</fullName>
    </alternativeName>
    <alternativeName>
        <fullName evidence="11">Gamma-amino-N-butyrate transaminase</fullName>
    </alternativeName>
    <alternativeName>
        <fullName evidence="15">Glutamate:succinic semialdehyde transaminase</fullName>
    </alternativeName>
    <alternativeName>
        <fullName evidence="10">L-AIBAT</fullName>
    </alternativeName>
</protein>
<dbReference type="GO" id="GO:0030170">
    <property type="term" value="F:pyridoxal phosphate binding"/>
    <property type="evidence" value="ECO:0007669"/>
    <property type="project" value="InterPro"/>
</dbReference>
<dbReference type="InterPro" id="IPR004632">
    <property type="entry name" value="4NH2But_aminotransferase_bac"/>
</dbReference>
<dbReference type="GO" id="GO:0047298">
    <property type="term" value="F:(S)-3-amino-2-methylpropionate transaminase activity"/>
    <property type="evidence" value="ECO:0007669"/>
    <property type="project" value="UniProtKB-EC"/>
</dbReference>
<comment type="pathway">
    <text evidence="3">Amino-acid degradation; 4-aminobutanoate degradation.</text>
</comment>
<dbReference type="InterPro" id="IPR049704">
    <property type="entry name" value="Aminotrans_3_PPA_site"/>
</dbReference>
<dbReference type="GO" id="GO:0009448">
    <property type="term" value="P:gamma-aminobutyric acid metabolic process"/>
    <property type="evidence" value="ECO:0007669"/>
    <property type="project" value="InterPro"/>
</dbReference>
<dbReference type="PROSITE" id="PS00600">
    <property type="entry name" value="AA_TRANSFER_CLASS_3"/>
    <property type="match status" value="1"/>
</dbReference>
<accession>A0A2U9Q087</accession>
<proteinExistence type="inferred from homology"/>
<dbReference type="Proteomes" id="UP000011200">
    <property type="component" value="Chromosome"/>
</dbReference>
<dbReference type="InterPro" id="IPR050103">
    <property type="entry name" value="Class-III_PLP-dep_AT"/>
</dbReference>
<dbReference type="PANTHER" id="PTHR11986">
    <property type="entry name" value="AMINOTRANSFERASE CLASS III"/>
    <property type="match status" value="1"/>
</dbReference>
<dbReference type="Gene3D" id="3.40.640.10">
    <property type="entry name" value="Type I PLP-dependent aspartate aminotransferase-like (Major domain)"/>
    <property type="match status" value="1"/>
</dbReference>
<dbReference type="NCBIfam" id="TIGR00700">
    <property type="entry name" value="GABAtrnsam"/>
    <property type="match status" value="1"/>
</dbReference>
<dbReference type="PIRSF" id="PIRSF000521">
    <property type="entry name" value="Transaminase_4ab_Lys_Orn"/>
    <property type="match status" value="1"/>
</dbReference>
<evidence type="ECO:0000256" key="6">
    <source>
        <dbReference type="ARBA" id="ARBA00012912"/>
    </source>
</evidence>
<name>A0A2U9Q087_MYCSE</name>
<reference evidence="17 18" key="1">
    <citation type="journal article" date="2013" name="Genome Announc.">
        <title>Draft genome sequence of MKD8, a conjugal recipient Mycobacterium smegmatis strain.</title>
        <authorList>
            <person name="Gray T.A."/>
            <person name="Palumbo M.J."/>
            <person name="Derbyshire K.M."/>
        </authorList>
    </citation>
    <scope>NUCLEOTIDE SEQUENCE [LARGE SCALE GENOMIC DNA]</scope>
    <source>
        <strain evidence="17 18">MKD8</strain>
    </source>
</reference>
<comment type="catalytic activity">
    <reaction evidence="14">
        <text>4-aminobutanoate + 2-oxoglutarate = succinate semialdehyde + L-glutamate</text>
        <dbReference type="Rhea" id="RHEA:23352"/>
        <dbReference type="ChEBI" id="CHEBI:16810"/>
        <dbReference type="ChEBI" id="CHEBI:29985"/>
        <dbReference type="ChEBI" id="CHEBI:57706"/>
        <dbReference type="ChEBI" id="CHEBI:59888"/>
        <dbReference type="EC" id="2.6.1.19"/>
    </reaction>
</comment>
<dbReference type="GO" id="GO:0042802">
    <property type="term" value="F:identical protein binding"/>
    <property type="evidence" value="ECO:0007669"/>
    <property type="project" value="TreeGrafter"/>
</dbReference>
<evidence type="ECO:0000256" key="16">
    <source>
        <dbReference type="RuleBase" id="RU003560"/>
    </source>
</evidence>
<evidence type="ECO:0000256" key="1">
    <source>
        <dbReference type="ARBA" id="ARBA00001750"/>
    </source>
</evidence>
<dbReference type="FunFam" id="3.40.640.10:FF:000013">
    <property type="entry name" value="4-aminobutyrate aminotransferase"/>
    <property type="match status" value="1"/>
</dbReference>
<evidence type="ECO:0000256" key="5">
    <source>
        <dbReference type="ARBA" id="ARBA00012876"/>
    </source>
</evidence>
<evidence type="ECO:0000256" key="8">
    <source>
        <dbReference type="ARBA" id="ARBA00022679"/>
    </source>
</evidence>
<evidence type="ECO:0000256" key="14">
    <source>
        <dbReference type="ARBA" id="ARBA00048021"/>
    </source>
</evidence>
<dbReference type="Pfam" id="PF00202">
    <property type="entry name" value="Aminotran_3"/>
    <property type="match status" value="1"/>
</dbReference>
<dbReference type="GO" id="GO:0034386">
    <property type="term" value="F:4-aminobutyrate:2-oxoglutarate transaminase activity"/>
    <property type="evidence" value="ECO:0007669"/>
    <property type="project" value="UniProtKB-EC"/>
</dbReference>
<evidence type="ECO:0000256" key="4">
    <source>
        <dbReference type="ARBA" id="ARBA00008954"/>
    </source>
</evidence>
<evidence type="ECO:0000256" key="15">
    <source>
        <dbReference type="ARBA" id="ARBA00050054"/>
    </source>
</evidence>
<dbReference type="Gene3D" id="3.90.1150.10">
    <property type="entry name" value="Aspartate Aminotransferase, domain 1"/>
    <property type="match status" value="1"/>
</dbReference>
<dbReference type="EMBL" id="CP027541">
    <property type="protein sequence ID" value="AWT57479.1"/>
    <property type="molecule type" value="Genomic_DNA"/>
</dbReference>